<dbReference type="GO" id="GO:0016020">
    <property type="term" value="C:membrane"/>
    <property type="evidence" value="ECO:0007669"/>
    <property type="project" value="InterPro"/>
</dbReference>
<evidence type="ECO:0000256" key="7">
    <source>
        <dbReference type="ARBA" id="ARBA00023180"/>
    </source>
</evidence>
<dbReference type="PANTHER" id="PTHR12137">
    <property type="entry name" value="CARBOHYDRATE SULFOTRANSFERASE"/>
    <property type="match status" value="1"/>
</dbReference>
<keyword evidence="7" id="KW-0325">Glycoprotein</keyword>
<sequence length="208" mass="24842">MIISNKYKFIFIHIPKNAGTSISESLKVATQEEKHWAVSDNTKHQTFNDLISIKENAKFLDKLIKGYGFLNYFKFAIVRNPYERMVSLYDYLNKYKVREEILNVNSFDEFINELNNPHSWVSNLHSTRLQLDFVKDNKGFICLDYIGRYEDLDNSIKKIQNKIGLDFNLKKLNVSKSRESYKQFYSNYSRNIVEKKFLDDLNYFNYKF</sequence>
<proteinExistence type="predicted"/>
<evidence type="ECO:0000256" key="4">
    <source>
        <dbReference type="ARBA" id="ARBA00022989"/>
    </source>
</evidence>
<keyword evidence="4" id="KW-1133">Transmembrane helix</keyword>
<dbReference type="InterPro" id="IPR018011">
    <property type="entry name" value="Carb_sulfotrans_8-10"/>
</dbReference>
<keyword evidence="2" id="KW-0808">Transferase</keyword>
<dbReference type="AlphaFoldDB" id="A0AAU6P8S9"/>
<organism evidence="9">
    <name type="scientific">Mangrovimonas cancribranchiae</name>
    <dbReference type="NCBI Taxonomy" id="3080055"/>
    <lineage>
        <taxon>Bacteria</taxon>
        <taxon>Pseudomonadati</taxon>
        <taxon>Bacteroidota</taxon>
        <taxon>Flavobacteriia</taxon>
        <taxon>Flavobacteriales</taxon>
        <taxon>Flavobacteriaceae</taxon>
        <taxon>Mangrovimonas</taxon>
    </lineage>
</organism>
<dbReference type="GO" id="GO:0016051">
    <property type="term" value="P:carbohydrate biosynthetic process"/>
    <property type="evidence" value="ECO:0007669"/>
    <property type="project" value="InterPro"/>
</dbReference>
<evidence type="ECO:0000256" key="1">
    <source>
        <dbReference type="ARBA" id="ARBA00004323"/>
    </source>
</evidence>
<dbReference type="Pfam" id="PF03567">
    <property type="entry name" value="Sulfotransfer_2"/>
    <property type="match status" value="1"/>
</dbReference>
<reference evidence="9 10" key="1">
    <citation type="submission" date="2023-10" db="EMBL/GenBank/DDBJ databases">
        <title>Culture-based analysis of two novel bacteria associated with mangrove crab gills.</title>
        <authorList>
            <person name="Yang X."/>
            <person name="Garuglieri E."/>
            <person name="Van Goethem M.W."/>
            <person name="Fusi M."/>
            <person name="Marasco R."/>
            <person name="Daffonchio D.G."/>
        </authorList>
    </citation>
    <scope>NUCLEOTIDE SEQUENCE</scope>
    <source>
        <strain evidence="9">UG2-1</strain>
        <strain evidence="8">UG2-2</strain>
        <strain evidence="10">UG2_2</strain>
    </source>
</reference>
<dbReference type="GO" id="GO:0008146">
    <property type="term" value="F:sulfotransferase activity"/>
    <property type="evidence" value="ECO:0007669"/>
    <property type="project" value="InterPro"/>
</dbReference>
<dbReference type="InterPro" id="IPR005331">
    <property type="entry name" value="Sulfotransferase"/>
</dbReference>
<accession>A0AAU6P8S9</accession>
<evidence type="ECO:0000256" key="5">
    <source>
        <dbReference type="ARBA" id="ARBA00023034"/>
    </source>
</evidence>
<keyword evidence="6" id="KW-0472">Membrane</keyword>
<dbReference type="Gene3D" id="3.40.50.300">
    <property type="entry name" value="P-loop containing nucleotide triphosphate hydrolases"/>
    <property type="match status" value="1"/>
</dbReference>
<comment type="subcellular location">
    <subcellularLocation>
        <location evidence="1">Golgi apparatus membrane</location>
        <topology evidence="1">Single-pass type II membrane protein</topology>
    </subcellularLocation>
</comment>
<gene>
    <name evidence="9" type="ORF">R3L15_03745</name>
    <name evidence="8" type="ORF">R3L16_03650</name>
</gene>
<dbReference type="RefSeq" id="WP_338733316.1">
    <property type="nucleotide sequence ID" value="NZ_CP136924.1"/>
</dbReference>
<dbReference type="KEGG" id="mcaa:R3L15_03745"/>
<evidence type="ECO:0000256" key="3">
    <source>
        <dbReference type="ARBA" id="ARBA00022692"/>
    </source>
</evidence>
<keyword evidence="5" id="KW-0333">Golgi apparatus</keyword>
<protein>
    <submittedName>
        <fullName evidence="9">Sulfotransferase family 2 domain-containing protein</fullName>
    </submittedName>
</protein>
<keyword evidence="3" id="KW-0812">Transmembrane</keyword>
<dbReference type="SUPFAM" id="SSF52540">
    <property type="entry name" value="P-loop containing nucleoside triphosphate hydrolases"/>
    <property type="match status" value="1"/>
</dbReference>
<evidence type="ECO:0000313" key="10">
    <source>
        <dbReference type="Proteomes" id="UP001368318"/>
    </source>
</evidence>
<evidence type="ECO:0000256" key="6">
    <source>
        <dbReference type="ARBA" id="ARBA00023136"/>
    </source>
</evidence>
<name>A0AAU6P8S9_9FLAO</name>
<dbReference type="PANTHER" id="PTHR12137:SF54">
    <property type="entry name" value="CARBOHYDRATE SULFOTRANSFERASE"/>
    <property type="match status" value="1"/>
</dbReference>
<keyword evidence="10" id="KW-1185">Reference proteome</keyword>
<dbReference type="Proteomes" id="UP001368318">
    <property type="component" value="Chromosome"/>
</dbReference>
<evidence type="ECO:0000313" key="8">
    <source>
        <dbReference type="EMBL" id="WXA03588.1"/>
    </source>
</evidence>
<evidence type="ECO:0000313" key="9">
    <source>
        <dbReference type="EMBL" id="WXA13989.1"/>
    </source>
</evidence>
<dbReference type="InterPro" id="IPR027417">
    <property type="entry name" value="P-loop_NTPase"/>
</dbReference>
<evidence type="ECO:0000256" key="2">
    <source>
        <dbReference type="ARBA" id="ARBA00022679"/>
    </source>
</evidence>
<dbReference type="EMBL" id="CP136924">
    <property type="protein sequence ID" value="WXA03588.1"/>
    <property type="molecule type" value="Genomic_DNA"/>
</dbReference>
<dbReference type="EMBL" id="CP136925">
    <property type="protein sequence ID" value="WXA13989.1"/>
    <property type="molecule type" value="Genomic_DNA"/>
</dbReference>